<feature type="transmembrane region" description="Helical" evidence="1">
    <location>
        <begin position="138"/>
        <end position="158"/>
    </location>
</feature>
<dbReference type="EMBL" id="JACORT010000003">
    <property type="protein sequence ID" value="MBC5783096.1"/>
    <property type="molecule type" value="Genomic_DNA"/>
</dbReference>
<dbReference type="Proteomes" id="UP000608513">
    <property type="component" value="Unassembled WGS sequence"/>
</dbReference>
<keyword evidence="1" id="KW-0812">Transmembrane</keyword>
<protein>
    <submittedName>
        <fullName evidence="2">DUF2254 domain-containing protein</fullName>
    </submittedName>
</protein>
<keyword evidence="3" id="KW-1185">Reference proteome</keyword>
<dbReference type="InterPro" id="IPR018723">
    <property type="entry name" value="DUF2254_membrane"/>
</dbReference>
<comment type="caution">
    <text evidence="2">The sequence shown here is derived from an EMBL/GenBank/DDBJ whole genome shotgun (WGS) entry which is preliminary data.</text>
</comment>
<dbReference type="RefSeq" id="WP_187075850.1">
    <property type="nucleotide sequence ID" value="NZ_JACORT010000003.1"/>
</dbReference>
<dbReference type="Pfam" id="PF10011">
    <property type="entry name" value="DUF2254"/>
    <property type="match status" value="1"/>
</dbReference>
<name>A0A923MQI2_9BURK</name>
<evidence type="ECO:0000256" key="1">
    <source>
        <dbReference type="SAM" id="Phobius"/>
    </source>
</evidence>
<keyword evidence="1" id="KW-1133">Transmembrane helix</keyword>
<sequence>MPLPRLWLRLRASFWFTPALIVLASAALAALLVELDVRRDADLANWSPRLFGAGADGSRGMLTAIATSMVTVAGVVFSITIVTLSLTATQYSPRVLRSFMRDTPTQVVLGIFVGIFAYCLLVLRTIRGGDEGAFIPSFAVIGGMGYALVGIAVLIYFIHHVALSIQAASIIDRIATDTGAAIDLLFPQALGEDPPRDEATDVDLPVAWVPVPAHRSGYVQSVDGPGLLRLAARDDRVVRLCGGIGAYRSEGDALLQVSGGPLGRTEEAALRACIGIGRQRTVEQDVAFGLEQLVDVALRALSPGVNDPSTARMCLHAIGTLLGRLAGRATPPPFRFADGQLRVVAPAADFGTLAAVALRPILHYGAADPDVMDSAVAALEAAFARAGNAERRRALAMLAREFHPALARMRPRRAATQLRARLRGLQARMGSTAGADASVPGRRLSIVPRRVGPTPPCAGL</sequence>
<evidence type="ECO:0000313" key="3">
    <source>
        <dbReference type="Proteomes" id="UP000608513"/>
    </source>
</evidence>
<feature type="transmembrane region" description="Helical" evidence="1">
    <location>
        <begin position="61"/>
        <end position="86"/>
    </location>
</feature>
<reference evidence="2" key="1">
    <citation type="submission" date="2020-08" db="EMBL/GenBank/DDBJ databases">
        <title>Ramlibacter sp. USB13 16S ribosomal RNA gene genome sequencing and assembly.</title>
        <authorList>
            <person name="Kang M."/>
        </authorList>
    </citation>
    <scope>NUCLEOTIDE SEQUENCE</scope>
    <source>
        <strain evidence="2">USB13</strain>
    </source>
</reference>
<evidence type="ECO:0000313" key="2">
    <source>
        <dbReference type="EMBL" id="MBC5783096.1"/>
    </source>
</evidence>
<keyword evidence="1" id="KW-0472">Membrane</keyword>
<accession>A0A923MQI2</accession>
<gene>
    <name evidence="2" type="ORF">H8N03_09090</name>
</gene>
<dbReference type="AlphaFoldDB" id="A0A923MQI2"/>
<organism evidence="2 3">
    <name type="scientific">Ramlibacter cellulosilyticus</name>
    <dbReference type="NCBI Taxonomy" id="2764187"/>
    <lineage>
        <taxon>Bacteria</taxon>
        <taxon>Pseudomonadati</taxon>
        <taxon>Pseudomonadota</taxon>
        <taxon>Betaproteobacteria</taxon>
        <taxon>Burkholderiales</taxon>
        <taxon>Comamonadaceae</taxon>
        <taxon>Ramlibacter</taxon>
    </lineage>
</organism>
<feature type="transmembrane region" description="Helical" evidence="1">
    <location>
        <begin position="107"/>
        <end position="126"/>
    </location>
</feature>
<proteinExistence type="predicted"/>
<feature type="transmembrane region" description="Helical" evidence="1">
    <location>
        <begin position="12"/>
        <end position="33"/>
    </location>
</feature>